<dbReference type="SUPFAM" id="SSF47413">
    <property type="entry name" value="lambda repressor-like DNA-binding domains"/>
    <property type="match status" value="1"/>
</dbReference>
<sequence length="77" mass="8804">MENRANFRRNLIVRRTNLGWSQEELGERAKLHRTAVSNLETGLSQPRLYTIYDIAEALGVSAIDLLSDPPPLQKDRQ</sequence>
<dbReference type="CDD" id="cd00093">
    <property type="entry name" value="HTH_XRE"/>
    <property type="match status" value="1"/>
</dbReference>
<dbReference type="GO" id="GO:0003677">
    <property type="term" value="F:DNA binding"/>
    <property type="evidence" value="ECO:0007669"/>
    <property type="project" value="InterPro"/>
</dbReference>
<evidence type="ECO:0000259" key="1">
    <source>
        <dbReference type="PROSITE" id="PS50943"/>
    </source>
</evidence>
<comment type="caution">
    <text evidence="2">The sequence shown here is derived from an EMBL/GenBank/DDBJ whole genome shotgun (WGS) entry which is preliminary data.</text>
</comment>
<feature type="domain" description="HTH cro/C1-type" evidence="1">
    <location>
        <begin position="11"/>
        <end position="65"/>
    </location>
</feature>
<reference evidence="2" key="1">
    <citation type="submission" date="2023-08" db="EMBL/GenBank/DDBJ databases">
        <title>Functional and genomic diversity of the sorghum phyllosphere microbiome.</title>
        <authorList>
            <person name="Shade A."/>
        </authorList>
    </citation>
    <scope>NUCLEOTIDE SEQUENCE</scope>
    <source>
        <strain evidence="2">SORGH_AS_0974</strain>
    </source>
</reference>
<dbReference type="Proteomes" id="UP001255601">
    <property type="component" value="Unassembled WGS sequence"/>
</dbReference>
<dbReference type="PROSITE" id="PS50943">
    <property type="entry name" value="HTH_CROC1"/>
    <property type="match status" value="1"/>
</dbReference>
<dbReference type="Gene3D" id="1.10.260.40">
    <property type="entry name" value="lambda repressor-like DNA-binding domains"/>
    <property type="match status" value="1"/>
</dbReference>
<gene>
    <name evidence="2" type="ORF">QE369_000658</name>
</gene>
<dbReference type="RefSeq" id="WP_309769540.1">
    <property type="nucleotide sequence ID" value="NZ_JAVIZC010000001.1"/>
</dbReference>
<dbReference type="Pfam" id="PF01381">
    <property type="entry name" value="HTH_3"/>
    <property type="match status" value="1"/>
</dbReference>
<dbReference type="InterPro" id="IPR010982">
    <property type="entry name" value="Lambda_DNA-bd_dom_sf"/>
</dbReference>
<accession>A0AAJ2EPS4</accession>
<evidence type="ECO:0000313" key="3">
    <source>
        <dbReference type="Proteomes" id="UP001255601"/>
    </source>
</evidence>
<dbReference type="InterPro" id="IPR001387">
    <property type="entry name" value="Cro/C1-type_HTH"/>
</dbReference>
<dbReference type="SMART" id="SM00530">
    <property type="entry name" value="HTH_XRE"/>
    <property type="match status" value="1"/>
</dbReference>
<proteinExistence type="predicted"/>
<organism evidence="2 3">
    <name type="scientific">Agrobacterium larrymoorei</name>
    <dbReference type="NCBI Taxonomy" id="160699"/>
    <lineage>
        <taxon>Bacteria</taxon>
        <taxon>Pseudomonadati</taxon>
        <taxon>Pseudomonadota</taxon>
        <taxon>Alphaproteobacteria</taxon>
        <taxon>Hyphomicrobiales</taxon>
        <taxon>Rhizobiaceae</taxon>
        <taxon>Rhizobium/Agrobacterium group</taxon>
        <taxon>Agrobacterium</taxon>
    </lineage>
</organism>
<name>A0AAJ2EPS4_9HYPH</name>
<dbReference type="EMBL" id="JAVIZC010000001">
    <property type="protein sequence ID" value="MDR6100480.1"/>
    <property type="molecule type" value="Genomic_DNA"/>
</dbReference>
<evidence type="ECO:0000313" key="2">
    <source>
        <dbReference type="EMBL" id="MDR6100480.1"/>
    </source>
</evidence>
<protein>
    <submittedName>
        <fullName evidence="2">Transcriptional regulator with XRE-family HTH domain</fullName>
    </submittedName>
</protein>
<dbReference type="AlphaFoldDB" id="A0AAJ2EPS4"/>